<evidence type="ECO:0000313" key="2">
    <source>
        <dbReference type="EMBL" id="SFV52630.1"/>
    </source>
</evidence>
<name>A0A1W1BGE4_9ZZZZ</name>
<dbReference type="Pfam" id="PF19778">
    <property type="entry name" value="RE_endonuc"/>
    <property type="match status" value="1"/>
</dbReference>
<feature type="domain" description="Type III restriction enzyme C-terminal endonuclease" evidence="1">
    <location>
        <begin position="3"/>
        <end position="69"/>
    </location>
</feature>
<organism evidence="2">
    <name type="scientific">hydrothermal vent metagenome</name>
    <dbReference type="NCBI Taxonomy" id="652676"/>
    <lineage>
        <taxon>unclassified sequences</taxon>
        <taxon>metagenomes</taxon>
        <taxon>ecological metagenomes</taxon>
    </lineage>
</organism>
<evidence type="ECO:0000259" key="1">
    <source>
        <dbReference type="Pfam" id="PF19778"/>
    </source>
</evidence>
<dbReference type="GO" id="GO:0004386">
    <property type="term" value="F:helicase activity"/>
    <property type="evidence" value="ECO:0007669"/>
    <property type="project" value="UniProtKB-KW"/>
</dbReference>
<keyword evidence="2" id="KW-0347">Helicase</keyword>
<protein>
    <submittedName>
        <fullName evidence="2">Type III restriction enzyme, res subunit:DEAD/DEAH box helicase, N-terminal</fullName>
    </submittedName>
</protein>
<accession>A0A1W1BGE4</accession>
<sequence length="80" mass="9286">MVISINTPLGGYNPDWAVLIEKENEEKLYFVVESKGSLFTDDLRDTEEAKIKCATVHFKEISAETQFIQSNNFEHMREFL</sequence>
<dbReference type="EMBL" id="FPHC01000026">
    <property type="protein sequence ID" value="SFV52630.1"/>
    <property type="molecule type" value="Genomic_DNA"/>
</dbReference>
<dbReference type="InterPro" id="IPR045572">
    <property type="entry name" value="RE_endonuc_C"/>
</dbReference>
<keyword evidence="2" id="KW-0067">ATP-binding</keyword>
<reference evidence="2" key="1">
    <citation type="submission" date="2016-10" db="EMBL/GenBank/DDBJ databases">
        <authorList>
            <person name="de Groot N.N."/>
        </authorList>
    </citation>
    <scope>NUCLEOTIDE SEQUENCE</scope>
</reference>
<gene>
    <name evidence="2" type="ORF">MNB_SV-6-188</name>
</gene>
<dbReference type="AlphaFoldDB" id="A0A1W1BGE4"/>
<dbReference type="GO" id="GO:0015668">
    <property type="term" value="F:type III site-specific deoxyribonuclease activity"/>
    <property type="evidence" value="ECO:0007669"/>
    <property type="project" value="InterPro"/>
</dbReference>
<keyword evidence="2" id="KW-0547">Nucleotide-binding</keyword>
<proteinExistence type="predicted"/>
<keyword evidence="2" id="KW-0378">Hydrolase</keyword>